<gene>
    <name evidence="9" type="ordered locus">Dfer_0823</name>
</gene>
<proteinExistence type="inferred from homology"/>
<evidence type="ECO:0000256" key="2">
    <source>
        <dbReference type="ARBA" id="ARBA00022651"/>
    </source>
</evidence>
<keyword evidence="10" id="KW-1185">Reference proteome</keyword>
<name>C6W2B0_DYAFD</name>
<keyword evidence="2" id="KW-0624">Polysaccharide degradation</keyword>
<organism evidence="9 10">
    <name type="scientific">Dyadobacter fermentans (strain ATCC 700827 / DSM 18053 / CIP 107007 / KCTC 52180 / NS114)</name>
    <dbReference type="NCBI Taxonomy" id="471854"/>
    <lineage>
        <taxon>Bacteria</taxon>
        <taxon>Pseudomonadati</taxon>
        <taxon>Bacteroidota</taxon>
        <taxon>Cytophagia</taxon>
        <taxon>Cytophagales</taxon>
        <taxon>Spirosomataceae</taxon>
        <taxon>Dyadobacter</taxon>
    </lineage>
</organism>
<dbReference type="Gene3D" id="2.115.10.20">
    <property type="entry name" value="Glycosyl hydrolase domain, family 43"/>
    <property type="match status" value="1"/>
</dbReference>
<feature type="active site" description="Proton acceptor" evidence="6">
    <location>
        <position position="21"/>
    </location>
</feature>
<dbReference type="InterPro" id="IPR052176">
    <property type="entry name" value="Glycosyl_Hydrlase_43_Enz"/>
</dbReference>
<dbReference type="SUPFAM" id="SSF75005">
    <property type="entry name" value="Arabinanase/levansucrase/invertase"/>
    <property type="match status" value="1"/>
</dbReference>
<evidence type="ECO:0000256" key="6">
    <source>
        <dbReference type="PIRSR" id="PIRSR606710-1"/>
    </source>
</evidence>
<evidence type="ECO:0000313" key="9">
    <source>
        <dbReference type="EMBL" id="ACT92083.1"/>
    </source>
</evidence>
<dbReference type="RefSeq" id="WP_015810340.1">
    <property type="nucleotide sequence ID" value="NC_013037.1"/>
</dbReference>
<evidence type="ECO:0000256" key="7">
    <source>
        <dbReference type="PIRSR" id="PIRSR606710-2"/>
    </source>
</evidence>
<dbReference type="GO" id="GO:0045493">
    <property type="term" value="P:xylan catabolic process"/>
    <property type="evidence" value="ECO:0007669"/>
    <property type="project" value="UniProtKB-KW"/>
</dbReference>
<dbReference type="OrthoDB" id="3308423at2"/>
<accession>C6W2B0</accession>
<dbReference type="GO" id="GO:0004553">
    <property type="term" value="F:hydrolase activity, hydrolyzing O-glycosyl compounds"/>
    <property type="evidence" value="ECO:0007669"/>
    <property type="project" value="InterPro"/>
</dbReference>
<dbReference type="EMBL" id="CP001619">
    <property type="protein sequence ID" value="ACT92083.1"/>
    <property type="molecule type" value="Genomic_DNA"/>
</dbReference>
<keyword evidence="4" id="KW-0119">Carbohydrate metabolism</keyword>
<dbReference type="Proteomes" id="UP000002011">
    <property type="component" value="Chromosome"/>
</dbReference>
<dbReference type="HOGENOM" id="CLU_009397_4_1_10"/>
<feature type="site" description="Important for catalytic activity, responsible for pKa modulation of the active site Glu and correct orientation of both the proton donor and substrate" evidence="7">
    <location>
        <position position="147"/>
    </location>
</feature>
<keyword evidence="5 8" id="KW-0326">Glycosidase</keyword>
<dbReference type="STRING" id="471854.Dfer_0823"/>
<dbReference type="AlphaFoldDB" id="C6W2B0"/>
<dbReference type="PANTHER" id="PTHR43772">
    <property type="entry name" value="ENDO-1,4-BETA-XYLANASE"/>
    <property type="match status" value="1"/>
</dbReference>
<feature type="active site" description="Proton donor" evidence="6">
    <location>
        <position position="193"/>
    </location>
</feature>
<evidence type="ECO:0000256" key="1">
    <source>
        <dbReference type="ARBA" id="ARBA00009865"/>
    </source>
</evidence>
<dbReference type="InterPro" id="IPR006710">
    <property type="entry name" value="Glyco_hydro_43"/>
</dbReference>
<dbReference type="eggNOG" id="COG3507">
    <property type="taxonomic scope" value="Bacteria"/>
</dbReference>
<sequence>MSDHIEIPDGNPIIKHIYTADPTVLVHENKIYLYTGHDDPPAGVNDYVMNDWLCFSSEDLLNWKSHGALMKAVDFAWSSGDAYASKVIQKDKQFFWYAAVSHGSIAGKAIGVAVADNPLGPFVDARGTALIDHEMIPETENLKANLDPTVIIDDDGQAYIFWGSKVCYWARLKGSMVELDGPIGTIDLPQFAEGAHLHKRGARYYLSYGYGMPERVAYAVSDSNQGPWKFMGIINEVAGNCETNRPAIIHFQGNDYFFYHNGTLPGGGSHRRSVCVDRLFYENDGLIRPVQMTSGGLLQASF</sequence>
<dbReference type="InterPro" id="IPR023296">
    <property type="entry name" value="Glyco_hydro_beta-prop_sf"/>
</dbReference>
<keyword evidence="2" id="KW-0858">Xylan degradation</keyword>
<dbReference type="KEGG" id="dfe:Dfer_0823"/>
<evidence type="ECO:0000256" key="5">
    <source>
        <dbReference type="ARBA" id="ARBA00023295"/>
    </source>
</evidence>
<keyword evidence="3 8" id="KW-0378">Hydrolase</keyword>
<comment type="similarity">
    <text evidence="1 8">Belongs to the glycosyl hydrolase 43 family.</text>
</comment>
<dbReference type="Pfam" id="PF04616">
    <property type="entry name" value="Glyco_hydro_43"/>
    <property type="match status" value="1"/>
</dbReference>
<evidence type="ECO:0000256" key="8">
    <source>
        <dbReference type="RuleBase" id="RU361187"/>
    </source>
</evidence>
<dbReference type="CDD" id="cd18618">
    <property type="entry name" value="GH43_Xsa43E-like"/>
    <property type="match status" value="1"/>
</dbReference>
<evidence type="ECO:0000256" key="3">
    <source>
        <dbReference type="ARBA" id="ARBA00022801"/>
    </source>
</evidence>
<protein>
    <submittedName>
        <fullName evidence="9">Glycoside hydrolase family 43</fullName>
    </submittedName>
</protein>
<dbReference type="CAZy" id="GH43">
    <property type="family name" value="Glycoside Hydrolase Family 43"/>
</dbReference>
<evidence type="ECO:0000313" key="10">
    <source>
        <dbReference type="Proteomes" id="UP000002011"/>
    </source>
</evidence>
<dbReference type="PANTHER" id="PTHR43772:SF2">
    <property type="entry name" value="PUTATIVE (AFU_ORTHOLOGUE AFUA_2G04480)-RELATED"/>
    <property type="match status" value="1"/>
</dbReference>
<reference evidence="9 10" key="1">
    <citation type="journal article" date="2009" name="Stand. Genomic Sci.">
        <title>Complete genome sequence of Dyadobacter fermentans type strain (NS114).</title>
        <authorList>
            <person name="Lang E."/>
            <person name="Lapidus A."/>
            <person name="Chertkov O."/>
            <person name="Brettin T."/>
            <person name="Detter J.C."/>
            <person name="Han C."/>
            <person name="Copeland A."/>
            <person name="Glavina Del Rio T."/>
            <person name="Nolan M."/>
            <person name="Chen F."/>
            <person name="Lucas S."/>
            <person name="Tice H."/>
            <person name="Cheng J.F."/>
            <person name="Land M."/>
            <person name="Hauser L."/>
            <person name="Chang Y.J."/>
            <person name="Jeffries C.D."/>
            <person name="Kopitz M."/>
            <person name="Bruce D."/>
            <person name="Goodwin L."/>
            <person name="Pitluck S."/>
            <person name="Ovchinnikova G."/>
            <person name="Pati A."/>
            <person name="Ivanova N."/>
            <person name="Mavrommatis K."/>
            <person name="Chen A."/>
            <person name="Palaniappan K."/>
            <person name="Chain P."/>
            <person name="Bristow J."/>
            <person name="Eisen J.A."/>
            <person name="Markowitz V."/>
            <person name="Hugenholtz P."/>
            <person name="Goker M."/>
            <person name="Rohde M."/>
            <person name="Kyrpides N.C."/>
            <person name="Klenk H.P."/>
        </authorList>
    </citation>
    <scope>NUCLEOTIDE SEQUENCE [LARGE SCALE GENOMIC DNA]</scope>
    <source>
        <strain evidence="10">ATCC 700827 / DSM 18053 / CIP 107007 / KCTC 52180 / NS114</strain>
    </source>
</reference>
<evidence type="ECO:0000256" key="4">
    <source>
        <dbReference type="ARBA" id="ARBA00023277"/>
    </source>
</evidence>